<evidence type="ECO:0000259" key="3">
    <source>
        <dbReference type="Pfam" id="PF25963"/>
    </source>
</evidence>
<dbReference type="AlphaFoldDB" id="A0A2A6FLM7"/>
<comment type="caution">
    <text evidence="4">The sequence shown here is derived from an EMBL/GenBank/DDBJ whole genome shotgun (WGS) entry which is preliminary data.</text>
</comment>
<accession>A0A2A6FLM7</accession>
<feature type="domain" description="p-hydroxybenzoic acid efflux pump subunit AaeA-like beta-barrel" evidence="3">
    <location>
        <begin position="274"/>
        <end position="365"/>
    </location>
</feature>
<organism evidence="4 5">
    <name type="scientific">Mesorhizobium sanjuanii</name>
    <dbReference type="NCBI Taxonomy" id="2037900"/>
    <lineage>
        <taxon>Bacteria</taxon>
        <taxon>Pseudomonadati</taxon>
        <taxon>Pseudomonadota</taxon>
        <taxon>Alphaproteobacteria</taxon>
        <taxon>Hyphomicrobiales</taxon>
        <taxon>Phyllobacteriaceae</taxon>
        <taxon>Mesorhizobium</taxon>
    </lineage>
</organism>
<evidence type="ECO:0000256" key="1">
    <source>
        <dbReference type="SAM" id="Coils"/>
    </source>
</evidence>
<dbReference type="InterPro" id="IPR058634">
    <property type="entry name" value="AaeA-lik-b-barrel"/>
</dbReference>
<dbReference type="Pfam" id="PF25917">
    <property type="entry name" value="BSH_RND"/>
    <property type="match status" value="1"/>
</dbReference>
<reference evidence="4 5" key="1">
    <citation type="submission" date="2017-09" db="EMBL/GenBank/DDBJ databases">
        <title>Mesorhizobum sanjuanii sp. nov. isolated from nodules of Lotus tenuis in saline-alkaline lowlands of Flooding Pampa.</title>
        <authorList>
            <person name="Sannazzaro A.I."/>
            <person name="Torres Tejerizo G.A."/>
            <person name="Fontana F."/>
            <person name="Cumpa Velazquez L.M."/>
            <person name="Hansen L."/>
            <person name="Pistorio M."/>
            <person name="Estrella M.J."/>
        </authorList>
    </citation>
    <scope>NUCLEOTIDE SEQUENCE [LARGE SCALE GENOMIC DNA]</scope>
    <source>
        <strain evidence="4 5">BSA136</strain>
    </source>
</reference>
<dbReference type="Proteomes" id="UP000219182">
    <property type="component" value="Unassembled WGS sequence"/>
</dbReference>
<dbReference type="RefSeq" id="WP_097571750.1">
    <property type="nucleotide sequence ID" value="NZ_NWQG01000010.1"/>
</dbReference>
<dbReference type="InterPro" id="IPR058625">
    <property type="entry name" value="MdtA-like_BSH"/>
</dbReference>
<evidence type="ECO:0000313" key="5">
    <source>
        <dbReference type="Proteomes" id="UP000219182"/>
    </source>
</evidence>
<dbReference type="Gene3D" id="2.40.30.170">
    <property type="match status" value="1"/>
</dbReference>
<dbReference type="InterPro" id="IPR050739">
    <property type="entry name" value="MFP"/>
</dbReference>
<dbReference type="Gene3D" id="2.40.50.100">
    <property type="match status" value="1"/>
</dbReference>
<feature type="domain" description="Multidrug resistance protein MdtA-like barrel-sandwich hybrid" evidence="2">
    <location>
        <begin position="72"/>
        <end position="268"/>
    </location>
</feature>
<protein>
    <submittedName>
        <fullName evidence="4">Hemolysin D</fullName>
    </submittedName>
</protein>
<dbReference type="EMBL" id="NWQG01000010">
    <property type="protein sequence ID" value="PDQ22734.1"/>
    <property type="molecule type" value="Genomic_DNA"/>
</dbReference>
<evidence type="ECO:0000313" key="4">
    <source>
        <dbReference type="EMBL" id="PDQ22734.1"/>
    </source>
</evidence>
<sequence>MNVVIHPASLKADASRPVTLPSERPGMSPVRRVLFAAAGVAALGVGAWLGWEYWTVWSFEETTDDAYVQADIVAIAPQVAGYLASVVVSDNQHVKVGDILATIDPRDYQAAVDQAKADVAGAEAAVESIQAQLGEQQALIEEATATLDADRAAETYAQQNNKRFGTLAGTGYGSVQNAEQAASQIAVASAMVAKDKAALDAAQAQVGTLNAQLAGARATLQHNKAAQTQAELNLGYTVLRAPVDGAVGMRQLRVGLYVQPGTQLLAVVPLANTYVVANYKETQLADVEPGQPVRIDVDTFAGTPVRGTVESIAPASGQEFSLLPPDNATGNFTKIVQRIPVKIAIDRTDPLARRLLPGMSVTTTIEVGHSPSAK</sequence>
<name>A0A2A6FLM7_9HYPH</name>
<dbReference type="SUPFAM" id="SSF111369">
    <property type="entry name" value="HlyD-like secretion proteins"/>
    <property type="match status" value="2"/>
</dbReference>
<dbReference type="Pfam" id="PF25963">
    <property type="entry name" value="Beta-barrel_AAEA"/>
    <property type="match status" value="1"/>
</dbReference>
<evidence type="ECO:0000259" key="2">
    <source>
        <dbReference type="Pfam" id="PF25917"/>
    </source>
</evidence>
<keyword evidence="5" id="KW-1185">Reference proteome</keyword>
<proteinExistence type="predicted"/>
<gene>
    <name evidence="4" type="ORF">CN311_01960</name>
</gene>
<keyword evidence="1" id="KW-0175">Coiled coil</keyword>
<feature type="coiled-coil region" evidence="1">
    <location>
        <begin position="112"/>
        <end position="146"/>
    </location>
</feature>
<dbReference type="PANTHER" id="PTHR30386:SF24">
    <property type="entry name" value="MULTIDRUG RESISTANCE EFFLUX PUMP"/>
    <property type="match status" value="1"/>
</dbReference>
<dbReference type="Gene3D" id="1.10.287.470">
    <property type="entry name" value="Helix hairpin bin"/>
    <property type="match status" value="2"/>
</dbReference>
<dbReference type="PANTHER" id="PTHR30386">
    <property type="entry name" value="MEMBRANE FUSION SUBUNIT OF EMRAB-TOLC MULTIDRUG EFFLUX PUMP"/>
    <property type="match status" value="1"/>
</dbReference>